<evidence type="ECO:0000256" key="1">
    <source>
        <dbReference type="SAM" id="Coils"/>
    </source>
</evidence>
<proteinExistence type="predicted"/>
<evidence type="ECO:0000313" key="4">
    <source>
        <dbReference type="Proteomes" id="UP000309550"/>
    </source>
</evidence>
<dbReference type="RefSeq" id="WP_138660285.1">
    <property type="nucleotide sequence ID" value="NZ_VANS01000001.1"/>
</dbReference>
<organism evidence="3 4">
    <name type="scientific">Sulfitobacter sabulilitoris</name>
    <dbReference type="NCBI Taxonomy" id="2562655"/>
    <lineage>
        <taxon>Bacteria</taxon>
        <taxon>Pseudomonadati</taxon>
        <taxon>Pseudomonadota</taxon>
        <taxon>Alphaproteobacteria</taxon>
        <taxon>Rhodobacterales</taxon>
        <taxon>Roseobacteraceae</taxon>
        <taxon>Sulfitobacter</taxon>
    </lineage>
</organism>
<accession>A0A5S3PIJ7</accession>
<dbReference type="Proteomes" id="UP000309550">
    <property type="component" value="Unassembled WGS sequence"/>
</dbReference>
<dbReference type="AlphaFoldDB" id="A0A5S3PIJ7"/>
<sequence>MTKHEPNLTVDQPADPDLERRVEAAILEHMAQHDGAMPTINALNVTIKTSNSRLCPAVRAVKTRLMAVQTKLASMPDIPEALTLAHEQVLKEMWAKAREYQNEEIVDLKRSQTARDAMYREEVGEMQDVIVLVEAAEKNALVRAEQAEITLEATRKALEDTRAALMAAEARLAEQDKILALFAVKVAQEPSGDEPKTPTRKTKKSGPTTAKPDEPETFDLPGVNLPADADAGDPS</sequence>
<feature type="region of interest" description="Disordered" evidence="2">
    <location>
        <begin position="187"/>
        <end position="235"/>
    </location>
</feature>
<comment type="caution">
    <text evidence="3">The sequence shown here is derived from an EMBL/GenBank/DDBJ whole genome shotgun (WGS) entry which is preliminary data.</text>
</comment>
<gene>
    <name evidence="3" type="ORF">FDT80_00460</name>
</gene>
<name>A0A5S3PIJ7_9RHOB</name>
<feature type="coiled-coil region" evidence="1">
    <location>
        <begin position="141"/>
        <end position="178"/>
    </location>
</feature>
<evidence type="ECO:0000313" key="3">
    <source>
        <dbReference type="EMBL" id="TMM54111.1"/>
    </source>
</evidence>
<reference evidence="3 4" key="1">
    <citation type="submission" date="2019-05" db="EMBL/GenBank/DDBJ databases">
        <title>Sulfitobacter sabulilitoris sp. nov., isolated from a marine sand.</title>
        <authorList>
            <person name="Yoon J.-H."/>
        </authorList>
    </citation>
    <scope>NUCLEOTIDE SEQUENCE [LARGE SCALE GENOMIC DNA]</scope>
    <source>
        <strain evidence="3 4">HSMS-29</strain>
    </source>
</reference>
<keyword evidence="4" id="KW-1185">Reference proteome</keyword>
<dbReference type="OrthoDB" id="7879654at2"/>
<protein>
    <submittedName>
        <fullName evidence="3">Uncharacterized protein</fullName>
    </submittedName>
</protein>
<dbReference type="EMBL" id="VANS01000001">
    <property type="protein sequence ID" value="TMM54111.1"/>
    <property type="molecule type" value="Genomic_DNA"/>
</dbReference>
<evidence type="ECO:0000256" key="2">
    <source>
        <dbReference type="SAM" id="MobiDB-lite"/>
    </source>
</evidence>
<keyword evidence="1" id="KW-0175">Coiled coil</keyword>